<organism evidence="1 2">
    <name type="scientific">Mycobacterium palustre</name>
    <dbReference type="NCBI Taxonomy" id="153971"/>
    <lineage>
        <taxon>Bacteria</taxon>
        <taxon>Bacillati</taxon>
        <taxon>Actinomycetota</taxon>
        <taxon>Actinomycetes</taxon>
        <taxon>Mycobacteriales</taxon>
        <taxon>Mycobacteriaceae</taxon>
        <taxon>Mycobacterium</taxon>
        <taxon>Mycobacterium simiae complex</taxon>
    </lineage>
</organism>
<protein>
    <submittedName>
        <fullName evidence="1">Uncharacterized protein</fullName>
    </submittedName>
</protein>
<accession>A0A1X1ZCN4</accession>
<dbReference type="AlphaFoldDB" id="A0A1X1ZCN4"/>
<name>A0A1X1ZCN4_9MYCO</name>
<proteinExistence type="predicted"/>
<evidence type="ECO:0000313" key="2">
    <source>
        <dbReference type="Proteomes" id="UP000193529"/>
    </source>
</evidence>
<dbReference type="STRING" id="153971.AWC19_14250"/>
<dbReference type="EMBL" id="LQPJ01000121">
    <property type="protein sequence ID" value="ORW20921.1"/>
    <property type="molecule type" value="Genomic_DNA"/>
</dbReference>
<comment type="caution">
    <text evidence="1">The sequence shown here is derived from an EMBL/GenBank/DDBJ whole genome shotgun (WGS) entry which is preliminary data.</text>
</comment>
<gene>
    <name evidence="1" type="ORF">AWC19_14250</name>
</gene>
<reference evidence="1 2" key="1">
    <citation type="submission" date="2016-01" db="EMBL/GenBank/DDBJ databases">
        <title>The new phylogeny of the genus Mycobacterium.</title>
        <authorList>
            <person name="Tarcisio F."/>
            <person name="Conor M."/>
            <person name="Antonella G."/>
            <person name="Elisabetta G."/>
            <person name="Giulia F.S."/>
            <person name="Sara T."/>
            <person name="Anna F."/>
            <person name="Clotilde B."/>
            <person name="Roberto B."/>
            <person name="Veronica D.S."/>
            <person name="Fabio R."/>
            <person name="Monica P."/>
            <person name="Olivier J."/>
            <person name="Enrico T."/>
            <person name="Nicola S."/>
        </authorList>
    </citation>
    <scope>NUCLEOTIDE SEQUENCE [LARGE SCALE GENOMIC DNA]</scope>
    <source>
        <strain evidence="1 2">DSM 44572</strain>
    </source>
</reference>
<evidence type="ECO:0000313" key="1">
    <source>
        <dbReference type="EMBL" id="ORW20921.1"/>
    </source>
</evidence>
<keyword evidence="2" id="KW-1185">Reference proteome</keyword>
<dbReference type="Proteomes" id="UP000193529">
    <property type="component" value="Unassembled WGS sequence"/>
</dbReference>
<sequence>MLWAIIAVGRHEDQREEQRLAAIYRQIHQNNLDRLARLAELRTIDSMVALEAFRVKEGLSSIHDTPRP</sequence>